<reference evidence="2" key="2">
    <citation type="submission" date="2018-05" db="EMBL/GenBank/DDBJ databases">
        <title>OpunRS2 (Oryza punctata Reference Sequence Version 2).</title>
        <authorList>
            <person name="Zhang J."/>
            <person name="Kudrna D."/>
            <person name="Lee S."/>
            <person name="Talag J."/>
            <person name="Welchert J."/>
            <person name="Wing R.A."/>
        </authorList>
    </citation>
    <scope>NUCLEOTIDE SEQUENCE [LARGE SCALE GENOMIC DNA]</scope>
</reference>
<name>A0A0E0KBF3_ORYPU</name>
<evidence type="ECO:0000313" key="3">
    <source>
        <dbReference type="Proteomes" id="UP000026962"/>
    </source>
</evidence>
<dbReference type="HOGENOM" id="CLU_2389945_0_0_1"/>
<accession>A0A0E0KBF3</accession>
<dbReference type="Proteomes" id="UP000026962">
    <property type="component" value="Chromosome 3"/>
</dbReference>
<keyword evidence="3" id="KW-1185">Reference proteome</keyword>
<organism evidence="2">
    <name type="scientific">Oryza punctata</name>
    <name type="common">Red rice</name>
    <dbReference type="NCBI Taxonomy" id="4537"/>
    <lineage>
        <taxon>Eukaryota</taxon>
        <taxon>Viridiplantae</taxon>
        <taxon>Streptophyta</taxon>
        <taxon>Embryophyta</taxon>
        <taxon>Tracheophyta</taxon>
        <taxon>Spermatophyta</taxon>
        <taxon>Magnoliopsida</taxon>
        <taxon>Liliopsida</taxon>
        <taxon>Poales</taxon>
        <taxon>Poaceae</taxon>
        <taxon>BOP clade</taxon>
        <taxon>Oryzoideae</taxon>
        <taxon>Oryzeae</taxon>
        <taxon>Oryzinae</taxon>
        <taxon>Oryza</taxon>
    </lineage>
</organism>
<feature type="compositionally biased region" description="Low complexity" evidence="1">
    <location>
        <begin position="7"/>
        <end position="25"/>
    </location>
</feature>
<reference evidence="2" key="1">
    <citation type="submission" date="2015-04" db="UniProtKB">
        <authorList>
            <consortium name="EnsemblPlants"/>
        </authorList>
    </citation>
    <scope>IDENTIFICATION</scope>
</reference>
<feature type="region of interest" description="Disordered" evidence="1">
    <location>
        <begin position="1"/>
        <end position="61"/>
    </location>
</feature>
<feature type="compositionally biased region" description="Basic residues" evidence="1">
    <location>
        <begin position="26"/>
        <end position="35"/>
    </location>
</feature>
<sequence>MTYHTAPRSVSSSSRLPSPRSSLLAKRSRQIRSRRRALDLRRRPPPSVDERSGAASASPFYRADVEQSGAAGRGGGVCAVRVGSGSFSVTRRIG</sequence>
<evidence type="ECO:0000313" key="2">
    <source>
        <dbReference type="EnsemblPlants" id="OPUNC03G10580.1"/>
    </source>
</evidence>
<protein>
    <submittedName>
        <fullName evidence="2">Uncharacterized protein</fullName>
    </submittedName>
</protein>
<dbReference type="Gramene" id="OPUNC03G10580.1">
    <property type="protein sequence ID" value="OPUNC03G10580.1"/>
    <property type="gene ID" value="OPUNC03G10580"/>
</dbReference>
<dbReference type="AlphaFoldDB" id="A0A0E0KBF3"/>
<dbReference type="EnsemblPlants" id="OPUNC03G10580.1">
    <property type="protein sequence ID" value="OPUNC03G10580.1"/>
    <property type="gene ID" value="OPUNC03G10580"/>
</dbReference>
<feature type="compositionally biased region" description="Basic and acidic residues" evidence="1">
    <location>
        <begin position="36"/>
        <end position="52"/>
    </location>
</feature>
<evidence type="ECO:0000256" key="1">
    <source>
        <dbReference type="SAM" id="MobiDB-lite"/>
    </source>
</evidence>
<proteinExistence type="predicted"/>